<dbReference type="RefSeq" id="WP_090860573.1">
    <property type="nucleotide sequence ID" value="NZ_FMZM01000015.1"/>
</dbReference>
<accession>A0A1G7ACY1</accession>
<dbReference type="AlphaFoldDB" id="A0A1G7ACY1"/>
<sequence>MIRYAVPALLLVLAGCSGDDASSPQAEPTPTKATTEAATEAAAAPAPDWQPVPGPADRAHTLNARGTDLTGATHRETFLTETHSLVVEQDPQETEPARAVLTDLESGEKTVLDGGSEVPTTTGGSWALGADSLVHATVDPAGAYCLATVDLASGEASAGWCAPERHGFTGARVTAAGTTLQTFDDQRPSCRTVGTLEGTEVVPFPDAPDCTAWDGLLLDSGPVWSVVRDEGNVERVDLFAQGPGGPGDVVELGAGTSGTLIECGGSAYFVRDPQDDSGPARLVRWDGSAAEVVYESPAGPAFLETPRCGGDALTVTAYAEGGDEQVTAVLG</sequence>
<reference evidence="2 3" key="1">
    <citation type="submission" date="2016-10" db="EMBL/GenBank/DDBJ databases">
        <authorList>
            <person name="de Groot N.N."/>
        </authorList>
    </citation>
    <scope>NUCLEOTIDE SEQUENCE [LARGE SCALE GENOMIC DNA]</scope>
    <source>
        <strain evidence="2 3">CGMCC 4.6858</strain>
    </source>
</reference>
<evidence type="ECO:0000313" key="3">
    <source>
        <dbReference type="Proteomes" id="UP000199034"/>
    </source>
</evidence>
<keyword evidence="3" id="KW-1185">Reference proteome</keyword>
<protein>
    <submittedName>
        <fullName evidence="2">Uncharacterized protein</fullName>
    </submittedName>
</protein>
<dbReference type="OrthoDB" id="3775364at2"/>
<dbReference type="EMBL" id="FMZM01000015">
    <property type="protein sequence ID" value="SDE12649.1"/>
    <property type="molecule type" value="Genomic_DNA"/>
</dbReference>
<evidence type="ECO:0000313" key="2">
    <source>
        <dbReference type="EMBL" id="SDE12649.1"/>
    </source>
</evidence>
<evidence type="ECO:0000256" key="1">
    <source>
        <dbReference type="SAM" id="MobiDB-lite"/>
    </source>
</evidence>
<dbReference type="Proteomes" id="UP000199034">
    <property type="component" value="Unassembled WGS sequence"/>
</dbReference>
<feature type="compositionally biased region" description="Low complexity" evidence="1">
    <location>
        <begin position="26"/>
        <end position="47"/>
    </location>
</feature>
<name>A0A1G7ACY1_9ACTN</name>
<proteinExistence type="predicted"/>
<gene>
    <name evidence="2" type="ORF">SAMN05421872_11568</name>
</gene>
<feature type="region of interest" description="Disordered" evidence="1">
    <location>
        <begin position="18"/>
        <end position="62"/>
    </location>
</feature>
<dbReference type="PROSITE" id="PS51257">
    <property type="entry name" value="PROKAR_LIPOPROTEIN"/>
    <property type="match status" value="1"/>
</dbReference>
<dbReference type="STRING" id="1045774.SAMN05421872_11568"/>
<organism evidence="2 3">
    <name type="scientific">Nocardioides lianchengensis</name>
    <dbReference type="NCBI Taxonomy" id="1045774"/>
    <lineage>
        <taxon>Bacteria</taxon>
        <taxon>Bacillati</taxon>
        <taxon>Actinomycetota</taxon>
        <taxon>Actinomycetes</taxon>
        <taxon>Propionibacteriales</taxon>
        <taxon>Nocardioidaceae</taxon>
        <taxon>Nocardioides</taxon>
    </lineage>
</organism>